<comment type="caution">
    <text evidence="1">The sequence shown here is derived from an EMBL/GenBank/DDBJ whole genome shotgun (WGS) entry which is preliminary data.</text>
</comment>
<evidence type="ECO:0000313" key="1">
    <source>
        <dbReference type="EMBL" id="KKN85103.1"/>
    </source>
</evidence>
<accession>A0A0F9X109</accession>
<name>A0A0F9X109_9ZZZZ</name>
<organism evidence="1">
    <name type="scientific">marine sediment metagenome</name>
    <dbReference type="NCBI Taxonomy" id="412755"/>
    <lineage>
        <taxon>unclassified sequences</taxon>
        <taxon>metagenomes</taxon>
        <taxon>ecological metagenomes</taxon>
    </lineage>
</organism>
<dbReference type="AlphaFoldDB" id="A0A0F9X109"/>
<sequence>MRLQQLYEYLGGLLEVGVAPDIIVCLPESVGGLSEDAGMDLSEVDSVALVTGPYREDPSPKMPAPLSRSGKVLLLTSVNQDYGPLEHTHDFEDLTVEVPEKTWPNGWGK</sequence>
<reference evidence="1" key="1">
    <citation type="journal article" date="2015" name="Nature">
        <title>Complex archaea that bridge the gap between prokaryotes and eukaryotes.</title>
        <authorList>
            <person name="Spang A."/>
            <person name="Saw J.H."/>
            <person name="Jorgensen S.L."/>
            <person name="Zaremba-Niedzwiedzka K."/>
            <person name="Martijn J."/>
            <person name="Lind A.E."/>
            <person name="van Eijk R."/>
            <person name="Schleper C."/>
            <person name="Guy L."/>
            <person name="Ettema T.J."/>
        </authorList>
    </citation>
    <scope>NUCLEOTIDE SEQUENCE</scope>
</reference>
<dbReference type="EMBL" id="LAZR01000163">
    <property type="protein sequence ID" value="KKN85103.1"/>
    <property type="molecule type" value="Genomic_DNA"/>
</dbReference>
<protein>
    <submittedName>
        <fullName evidence="1">Uncharacterized protein</fullName>
    </submittedName>
</protein>
<gene>
    <name evidence="1" type="ORF">LCGC14_0282720</name>
</gene>
<proteinExistence type="predicted"/>